<feature type="transmembrane region" description="Helical" evidence="2">
    <location>
        <begin position="146"/>
        <end position="167"/>
    </location>
</feature>
<dbReference type="PROSITE" id="PS51455">
    <property type="entry name" value="PIPK"/>
    <property type="match status" value="1"/>
</dbReference>
<reference evidence="4 5" key="1">
    <citation type="journal article" date="2015" name="Sci. Rep.">
        <title>Genome of the facultative scuticociliatosis pathogen Pseudocohnilembus persalinus provides insight into its virulence through horizontal gene transfer.</title>
        <authorList>
            <person name="Xiong J."/>
            <person name="Wang G."/>
            <person name="Cheng J."/>
            <person name="Tian M."/>
            <person name="Pan X."/>
            <person name="Warren A."/>
            <person name="Jiang C."/>
            <person name="Yuan D."/>
            <person name="Miao W."/>
        </authorList>
    </citation>
    <scope>NUCLEOTIDE SEQUENCE [LARGE SCALE GENOMIC DNA]</scope>
    <source>
        <strain evidence="4">36N120E</strain>
    </source>
</reference>
<dbReference type="InParanoid" id="A0A0V0QE58"/>
<dbReference type="InterPro" id="IPR002498">
    <property type="entry name" value="PInositol-4-P-4/5-kinase_core"/>
</dbReference>
<dbReference type="OMA" id="ILRYNEP"/>
<evidence type="ECO:0000256" key="1">
    <source>
        <dbReference type="PROSITE-ProRule" id="PRU00781"/>
    </source>
</evidence>
<keyword evidence="1" id="KW-0067">ATP-binding</keyword>
<feature type="transmembrane region" description="Helical" evidence="2">
    <location>
        <begin position="187"/>
        <end position="207"/>
    </location>
</feature>
<evidence type="ECO:0000256" key="2">
    <source>
        <dbReference type="SAM" id="Phobius"/>
    </source>
</evidence>
<dbReference type="OrthoDB" id="284860at2759"/>
<feature type="transmembrane region" description="Helical" evidence="2">
    <location>
        <begin position="109"/>
        <end position="134"/>
    </location>
</feature>
<keyword evidence="5" id="KW-1185">Reference proteome</keyword>
<keyword evidence="1" id="KW-0808">Transferase</keyword>
<gene>
    <name evidence="4" type="ORF">PPERSA_03215</name>
</gene>
<organism evidence="4 5">
    <name type="scientific">Pseudocohnilembus persalinus</name>
    <name type="common">Ciliate</name>
    <dbReference type="NCBI Taxonomy" id="266149"/>
    <lineage>
        <taxon>Eukaryota</taxon>
        <taxon>Sar</taxon>
        <taxon>Alveolata</taxon>
        <taxon>Ciliophora</taxon>
        <taxon>Intramacronucleata</taxon>
        <taxon>Oligohymenophorea</taxon>
        <taxon>Scuticociliatia</taxon>
        <taxon>Philasterida</taxon>
        <taxon>Pseudocohnilembidae</taxon>
        <taxon>Pseudocohnilembus</taxon>
    </lineage>
</organism>
<dbReference type="Gene3D" id="3.30.800.10">
    <property type="entry name" value="Phosphatidylinositol Phosphate Kinase II Beta"/>
    <property type="match status" value="1"/>
</dbReference>
<evidence type="ECO:0000259" key="3">
    <source>
        <dbReference type="PROSITE" id="PS51455"/>
    </source>
</evidence>
<dbReference type="AlphaFoldDB" id="A0A0V0QE58"/>
<dbReference type="GO" id="GO:0046854">
    <property type="term" value="P:phosphatidylinositol phosphate biosynthetic process"/>
    <property type="evidence" value="ECO:0007669"/>
    <property type="project" value="TreeGrafter"/>
</dbReference>
<dbReference type="PANTHER" id="PTHR23086">
    <property type="entry name" value="PHOSPHATIDYLINOSITOL-4-PHOSPHATE 5-KINASE"/>
    <property type="match status" value="1"/>
</dbReference>
<feature type="domain" description="PIPK" evidence="3">
    <location>
        <begin position="327"/>
        <end position="704"/>
    </location>
</feature>
<keyword evidence="2" id="KW-0472">Membrane</keyword>
<dbReference type="Pfam" id="PF01504">
    <property type="entry name" value="PIP5K"/>
    <property type="match status" value="2"/>
</dbReference>
<protein>
    <recommendedName>
        <fullName evidence="3">PIPK domain-containing protein</fullName>
    </recommendedName>
</protein>
<dbReference type="InterPro" id="IPR023610">
    <property type="entry name" value="PInositol-4/5-P-5/4-kinase"/>
</dbReference>
<feature type="transmembrane region" description="Helical" evidence="2">
    <location>
        <begin position="68"/>
        <end position="89"/>
    </location>
</feature>
<dbReference type="SUPFAM" id="SSF56104">
    <property type="entry name" value="SAICAR synthase-like"/>
    <property type="match status" value="1"/>
</dbReference>
<keyword evidence="2" id="KW-1133">Transmembrane helix</keyword>
<dbReference type="GO" id="GO:0005524">
    <property type="term" value="F:ATP binding"/>
    <property type="evidence" value="ECO:0007669"/>
    <property type="project" value="UniProtKB-UniRule"/>
</dbReference>
<dbReference type="GO" id="GO:0005886">
    <property type="term" value="C:plasma membrane"/>
    <property type="evidence" value="ECO:0007669"/>
    <property type="project" value="TreeGrafter"/>
</dbReference>
<dbReference type="PANTHER" id="PTHR23086:SF8">
    <property type="entry name" value="PHOSPHATIDYLINOSITOL 5-PHOSPHATE 4-KINASE, ISOFORM A"/>
    <property type="match status" value="1"/>
</dbReference>
<dbReference type="GO" id="GO:0016308">
    <property type="term" value="F:1-phosphatidylinositol-4-phosphate 5-kinase activity"/>
    <property type="evidence" value="ECO:0007669"/>
    <property type="project" value="TreeGrafter"/>
</dbReference>
<dbReference type="InterPro" id="IPR027483">
    <property type="entry name" value="PInositol-4-P-4/5-kinase_C_sf"/>
</dbReference>
<proteinExistence type="predicted"/>
<name>A0A0V0QE58_PSEPJ</name>
<evidence type="ECO:0000313" key="4">
    <source>
        <dbReference type="EMBL" id="KRX00482.1"/>
    </source>
</evidence>
<dbReference type="Proteomes" id="UP000054937">
    <property type="component" value="Unassembled WGS sequence"/>
</dbReference>
<dbReference type="SMART" id="SM00330">
    <property type="entry name" value="PIPKc"/>
    <property type="match status" value="1"/>
</dbReference>
<feature type="transmembrane region" description="Helical" evidence="2">
    <location>
        <begin position="36"/>
        <end position="56"/>
    </location>
</feature>
<dbReference type="InterPro" id="IPR027484">
    <property type="entry name" value="PInositol-4-P-5-kinase_N"/>
</dbReference>
<accession>A0A0V0QE58</accession>
<evidence type="ECO:0000313" key="5">
    <source>
        <dbReference type="Proteomes" id="UP000054937"/>
    </source>
</evidence>
<sequence>MYQKQHLLDCNLLENSEIYTPEKISEILTIYPIDTVIILTIGLFSVISSCFIIYTFKKYPKCREQPGDIILAISISEFILNFHWITMTINDLIYGQGPISTSTFCQVESFFSISAGVSEFVYNCLFCLFIVTKIRNSLYGKSFPQLYSHIFAAVCMVGCYLFCYLTNSTGLSLFGMCSFKQGNNFGVFGIIIVIVFLIISIFTIVYFKRNIPKNQDFLIYRKTVLSYYNRYLVAQIIIWSILAISNFIVGFNCTSWQIPILNIFVTIGNTAKLCTSIVLSIMRYKDPIIMKQIRPKLVKFFPCLFKPQQDNDYNLLEDNQNIYDILSEKLRISQVYSMICGVIQGQILSPQQPAINIAQLNESEYKERYKFQLNESSIKKIDCLVKEGDTEKLQLQKYKVYMYAPRIFKTFISQDSKLINLEQSFNMEDNFYYIQEKFSSDGGRSGSFFYATKDNKLLIKTMLKSEKDIILKKLRDYAQHFQENPNSFISKIYGIFTFKVSGIFGLLGGYEEHILIMRNILNCPNEYKLRSYDLKGSTEERQVIKLNISSELKKQLLKEKTLKDLDFEQNEVDGKIHVDANLQYQISNILTEDVHFFMKKMKVMDYSLLVLKVNWRKYAEDFEVNERNEIAKRFQNIFQCFPSKLEPGVYYQISIIDYLQVWNQKKKAEKNIKGIKKLNLNSDVSAQNPSFYGDRFIKKIAKKLFIQ</sequence>
<keyword evidence="2" id="KW-0812">Transmembrane</keyword>
<dbReference type="EMBL" id="LDAU01000189">
    <property type="protein sequence ID" value="KRX00482.1"/>
    <property type="molecule type" value="Genomic_DNA"/>
</dbReference>
<comment type="caution">
    <text evidence="4">The sequence shown here is derived from an EMBL/GenBank/DDBJ whole genome shotgun (WGS) entry which is preliminary data.</text>
</comment>
<feature type="transmembrane region" description="Helical" evidence="2">
    <location>
        <begin position="228"/>
        <end position="248"/>
    </location>
</feature>
<feature type="transmembrane region" description="Helical" evidence="2">
    <location>
        <begin position="260"/>
        <end position="282"/>
    </location>
</feature>
<dbReference type="Gene3D" id="3.30.810.10">
    <property type="entry name" value="2-Layer Sandwich"/>
    <property type="match status" value="1"/>
</dbReference>
<keyword evidence="1" id="KW-0547">Nucleotide-binding</keyword>
<keyword evidence="1" id="KW-0418">Kinase</keyword>
<dbReference type="SUPFAM" id="SSF81321">
    <property type="entry name" value="Family A G protein-coupled receptor-like"/>
    <property type="match status" value="1"/>
</dbReference>
<dbReference type="CDD" id="cd00139">
    <property type="entry name" value="PIPKc"/>
    <property type="match status" value="1"/>
</dbReference>